<sequence>MMQKALGFSIEQRVHTGVATINPKETTMTTTKQIPATQNDAWGFWGTMNNDAQAAWPIAMTAISDATCQPLESARVFLDSRHGRHFADDVLNEMLRGHSIKQAIDVAVTRWMGWTIGRRTSKENGIPKGLPYLTGFVIHCEIVEEELAA</sequence>
<dbReference type="KEGG" id="npv:OHM77_07110"/>
<reference evidence="1" key="1">
    <citation type="journal article" date="2023" name="Nat. Microbiol.">
        <title>Enrichment and characterization of a nitric oxide-reducing microbial community in a continuous bioreactor.</title>
        <authorList>
            <person name="Garrido-Amador P."/>
            <person name="Stortenbeker N."/>
            <person name="Wessels H.J.C.T."/>
            <person name="Speth D.R."/>
            <person name="Garcia-Heredia I."/>
            <person name="Kartal B."/>
        </authorList>
    </citation>
    <scope>NUCLEOTIDE SEQUENCE</scope>
    <source>
        <strain evidence="1">MAG1</strain>
    </source>
</reference>
<evidence type="ECO:0000313" key="1">
    <source>
        <dbReference type="EMBL" id="WIM04480.1"/>
    </source>
</evidence>
<gene>
    <name evidence="1" type="ORF">OHM77_07110</name>
</gene>
<dbReference type="AlphaFoldDB" id="A0AA49FIP8"/>
<accession>A0AA49FIP8</accession>
<name>A0AA49FIP8_9PROT</name>
<protein>
    <submittedName>
        <fullName evidence="1">Uncharacterized protein</fullName>
    </submittedName>
</protein>
<organism evidence="1">
    <name type="scientific">Candidatus Nitricoxidivorans perseverans</name>
    <dbReference type="NCBI Taxonomy" id="2975601"/>
    <lineage>
        <taxon>Bacteria</taxon>
        <taxon>Pseudomonadati</taxon>
        <taxon>Pseudomonadota</taxon>
        <taxon>Betaproteobacteria</taxon>
        <taxon>Nitrosomonadales</taxon>
        <taxon>Sterolibacteriaceae</taxon>
        <taxon>Candidatus Nitricoxidivorans</taxon>
    </lineage>
</organism>
<proteinExistence type="predicted"/>
<dbReference type="Proteomes" id="UP001234916">
    <property type="component" value="Chromosome"/>
</dbReference>
<dbReference type="EMBL" id="CP107246">
    <property type="protein sequence ID" value="WIM04480.1"/>
    <property type="molecule type" value="Genomic_DNA"/>
</dbReference>